<organism evidence="2">
    <name type="scientific">Arundo donax</name>
    <name type="common">Giant reed</name>
    <name type="synonym">Donax arundinaceus</name>
    <dbReference type="NCBI Taxonomy" id="35708"/>
    <lineage>
        <taxon>Eukaryota</taxon>
        <taxon>Viridiplantae</taxon>
        <taxon>Streptophyta</taxon>
        <taxon>Embryophyta</taxon>
        <taxon>Tracheophyta</taxon>
        <taxon>Spermatophyta</taxon>
        <taxon>Magnoliopsida</taxon>
        <taxon>Liliopsida</taxon>
        <taxon>Poales</taxon>
        <taxon>Poaceae</taxon>
        <taxon>PACMAD clade</taxon>
        <taxon>Arundinoideae</taxon>
        <taxon>Arundineae</taxon>
        <taxon>Arundo</taxon>
    </lineage>
</organism>
<evidence type="ECO:0000313" key="2">
    <source>
        <dbReference type="EMBL" id="JAE07367.1"/>
    </source>
</evidence>
<sequence>MADGGPGCWPWRWRRPAALGPARGWRRRGRRGRRGCACPRRW</sequence>
<name>A0A0A9F4T8_ARUDO</name>
<proteinExistence type="predicted"/>
<feature type="compositionally biased region" description="Basic residues" evidence="1">
    <location>
        <begin position="24"/>
        <end position="42"/>
    </location>
</feature>
<protein>
    <submittedName>
        <fullName evidence="2">WRKY53-superfamily of TFs having WRKY and zinc finger domains</fullName>
    </submittedName>
</protein>
<reference evidence="2" key="2">
    <citation type="journal article" date="2015" name="Data Brief">
        <title>Shoot transcriptome of the giant reed, Arundo donax.</title>
        <authorList>
            <person name="Barrero R.A."/>
            <person name="Guerrero F.D."/>
            <person name="Moolhuijzen P."/>
            <person name="Goolsby J.A."/>
            <person name="Tidwell J."/>
            <person name="Bellgard S.E."/>
            <person name="Bellgard M.I."/>
        </authorList>
    </citation>
    <scope>NUCLEOTIDE SEQUENCE</scope>
    <source>
        <tissue evidence="2">Shoot tissue taken approximately 20 cm above the soil surface</tissue>
    </source>
</reference>
<accession>A0A0A9F4T8</accession>
<reference evidence="2" key="1">
    <citation type="submission" date="2014-09" db="EMBL/GenBank/DDBJ databases">
        <authorList>
            <person name="Magalhaes I.L.F."/>
            <person name="Oliveira U."/>
            <person name="Santos F.R."/>
            <person name="Vidigal T.H.D.A."/>
            <person name="Brescovit A.D."/>
            <person name="Santos A.J."/>
        </authorList>
    </citation>
    <scope>NUCLEOTIDE SEQUENCE</scope>
    <source>
        <tissue evidence="2">Shoot tissue taken approximately 20 cm above the soil surface</tissue>
    </source>
</reference>
<dbReference type="EMBL" id="GBRH01190529">
    <property type="protein sequence ID" value="JAE07367.1"/>
    <property type="molecule type" value="Transcribed_RNA"/>
</dbReference>
<dbReference type="AlphaFoldDB" id="A0A0A9F4T8"/>
<evidence type="ECO:0000256" key="1">
    <source>
        <dbReference type="SAM" id="MobiDB-lite"/>
    </source>
</evidence>
<feature type="region of interest" description="Disordered" evidence="1">
    <location>
        <begin position="21"/>
        <end position="42"/>
    </location>
</feature>